<accession>A0A401LGS5</accession>
<dbReference type="EMBL" id="BHVZ01000014">
    <property type="protein sequence ID" value="GCB30704.1"/>
    <property type="molecule type" value="Genomic_DNA"/>
</dbReference>
<protein>
    <recommendedName>
        <fullName evidence="1">M23ase beta-sheet core domain-containing protein</fullName>
    </recommendedName>
</protein>
<dbReference type="Gene3D" id="2.70.70.10">
    <property type="entry name" value="Glucose Permease (Domain IIA)"/>
    <property type="match status" value="1"/>
</dbReference>
<proteinExistence type="predicted"/>
<dbReference type="PANTHER" id="PTHR21666:SF270">
    <property type="entry name" value="MUREIN HYDROLASE ACTIVATOR ENVC"/>
    <property type="match status" value="1"/>
</dbReference>
<dbReference type="Proteomes" id="UP000287361">
    <property type="component" value="Unassembled WGS sequence"/>
</dbReference>
<sequence length="147" mass="16317">MLVWKGLAWERKTEDWLAPVSGVVTSDCGKRENPILHKQELHDGLDIAVPEGTEVVAVKSGRVTEVRTSATYGKLLRFETTDGYTILYAHLSEILVKKGEKIKQGQVVAKSGNTGLSTGPHLHYGIYRDGKLLNPMEYLPERATEKV</sequence>
<dbReference type="SUPFAM" id="SSF51261">
    <property type="entry name" value="Duplicated hybrid motif"/>
    <property type="match status" value="1"/>
</dbReference>
<dbReference type="OrthoDB" id="9809488at2"/>
<dbReference type="InterPro" id="IPR011055">
    <property type="entry name" value="Dup_hybrid_motif"/>
</dbReference>
<dbReference type="CDD" id="cd12797">
    <property type="entry name" value="M23_peptidase"/>
    <property type="match status" value="1"/>
</dbReference>
<feature type="domain" description="M23ase beta-sheet core" evidence="1">
    <location>
        <begin position="41"/>
        <end position="135"/>
    </location>
</feature>
<evidence type="ECO:0000313" key="3">
    <source>
        <dbReference type="Proteomes" id="UP000287361"/>
    </source>
</evidence>
<dbReference type="GO" id="GO:0004222">
    <property type="term" value="F:metalloendopeptidase activity"/>
    <property type="evidence" value="ECO:0007669"/>
    <property type="project" value="TreeGrafter"/>
</dbReference>
<dbReference type="Pfam" id="PF01551">
    <property type="entry name" value="Peptidase_M23"/>
    <property type="match status" value="1"/>
</dbReference>
<gene>
    <name evidence="2" type="ORF">KGMB03357_23650</name>
</gene>
<evidence type="ECO:0000259" key="1">
    <source>
        <dbReference type="Pfam" id="PF01551"/>
    </source>
</evidence>
<dbReference type="AlphaFoldDB" id="A0A401LGS5"/>
<keyword evidence="3" id="KW-1185">Reference proteome</keyword>
<comment type="caution">
    <text evidence="2">The sequence shown here is derived from an EMBL/GenBank/DDBJ whole genome shotgun (WGS) entry which is preliminary data.</text>
</comment>
<name>A0A401LGS5_9FIRM</name>
<organism evidence="2 3">
    <name type="scientific">Anaerotignum faecicola</name>
    <dbReference type="NCBI Taxonomy" id="2358141"/>
    <lineage>
        <taxon>Bacteria</taxon>
        <taxon>Bacillati</taxon>
        <taxon>Bacillota</taxon>
        <taxon>Clostridia</taxon>
        <taxon>Lachnospirales</taxon>
        <taxon>Anaerotignaceae</taxon>
        <taxon>Anaerotignum</taxon>
    </lineage>
</organism>
<dbReference type="PANTHER" id="PTHR21666">
    <property type="entry name" value="PEPTIDASE-RELATED"/>
    <property type="match status" value="1"/>
</dbReference>
<reference evidence="2 3" key="1">
    <citation type="submission" date="2018-10" db="EMBL/GenBank/DDBJ databases">
        <title>Draft Genome Sequence of Anaerotignum sp. KCTC 15736.</title>
        <authorList>
            <person name="Choi S.H."/>
            <person name="Kim J.S."/>
            <person name="Kang S.W."/>
            <person name="Lee J.S."/>
            <person name="Park S.H."/>
        </authorList>
    </citation>
    <scope>NUCLEOTIDE SEQUENCE [LARGE SCALE GENOMIC DNA]</scope>
    <source>
        <strain evidence="2 3">KCTC 15736</strain>
    </source>
</reference>
<dbReference type="InterPro" id="IPR016047">
    <property type="entry name" value="M23ase_b-sheet_dom"/>
</dbReference>
<evidence type="ECO:0000313" key="2">
    <source>
        <dbReference type="EMBL" id="GCB30704.1"/>
    </source>
</evidence>
<dbReference type="InterPro" id="IPR050570">
    <property type="entry name" value="Cell_wall_metabolism_enzyme"/>
</dbReference>